<accession>A0A345ZVT8</accession>
<dbReference type="EC" id="6.3.3.2" evidence="5"/>
<keyword evidence="5" id="KW-0479">Metal-binding</keyword>
<dbReference type="PANTHER" id="PTHR23407">
    <property type="entry name" value="ATPASE INHIBITOR/5-FORMYLTETRAHYDROFOLATE CYCLO-LIGASE"/>
    <property type="match status" value="1"/>
</dbReference>
<keyword evidence="7" id="KW-1185">Reference proteome</keyword>
<dbReference type="GO" id="GO:0005524">
    <property type="term" value="F:ATP binding"/>
    <property type="evidence" value="ECO:0007669"/>
    <property type="project" value="UniProtKB-KW"/>
</dbReference>
<dbReference type="GO" id="GO:0035999">
    <property type="term" value="P:tetrahydrofolate interconversion"/>
    <property type="evidence" value="ECO:0007669"/>
    <property type="project" value="TreeGrafter"/>
</dbReference>
<protein>
    <recommendedName>
        <fullName evidence="5">5-formyltetrahydrofolate cyclo-ligase</fullName>
        <ecNumber evidence="5">6.3.3.2</ecNumber>
    </recommendedName>
</protein>
<dbReference type="InterPro" id="IPR037171">
    <property type="entry name" value="NagB/RpiA_transferase-like"/>
</dbReference>
<name>A0A345ZVT8_9HYPH</name>
<keyword evidence="2 4" id="KW-0547">Nucleotide-binding</keyword>
<dbReference type="Pfam" id="PF01812">
    <property type="entry name" value="5-FTHF_cyc-lig"/>
    <property type="match status" value="1"/>
</dbReference>
<comment type="catalytic activity">
    <reaction evidence="5">
        <text>(6S)-5-formyl-5,6,7,8-tetrahydrofolate + ATP = (6R)-5,10-methenyltetrahydrofolate + ADP + phosphate</text>
        <dbReference type="Rhea" id="RHEA:10488"/>
        <dbReference type="ChEBI" id="CHEBI:30616"/>
        <dbReference type="ChEBI" id="CHEBI:43474"/>
        <dbReference type="ChEBI" id="CHEBI:57455"/>
        <dbReference type="ChEBI" id="CHEBI:57457"/>
        <dbReference type="ChEBI" id="CHEBI:456216"/>
        <dbReference type="EC" id="6.3.3.2"/>
    </reaction>
</comment>
<dbReference type="AlphaFoldDB" id="A0A345ZVT8"/>
<dbReference type="InterPro" id="IPR002698">
    <property type="entry name" value="FTHF_cligase"/>
</dbReference>
<feature type="binding site" evidence="4">
    <location>
        <position position="55"/>
    </location>
    <ligand>
        <name>substrate</name>
    </ligand>
</feature>
<comment type="similarity">
    <text evidence="1 5">Belongs to the 5-formyltetrahydrofolate cyclo-ligase family.</text>
</comment>
<evidence type="ECO:0000313" key="7">
    <source>
        <dbReference type="Proteomes" id="UP000254889"/>
    </source>
</evidence>
<organism evidence="6 7">
    <name type="scientific">Pseudolabrys taiwanensis</name>
    <dbReference type="NCBI Taxonomy" id="331696"/>
    <lineage>
        <taxon>Bacteria</taxon>
        <taxon>Pseudomonadati</taxon>
        <taxon>Pseudomonadota</taxon>
        <taxon>Alphaproteobacteria</taxon>
        <taxon>Hyphomicrobiales</taxon>
        <taxon>Xanthobacteraceae</taxon>
        <taxon>Pseudolabrys</taxon>
    </lineage>
</organism>
<sequence length="194" mass="21043">MSQFAEPATKESLRAAALAQRDALPAAERQAGAETIAARPFPVNIAPGVIVSGFMPMKSEINPLPLLHKAADQGARLALPAIDKRGKPLIMRAWKFGDPFKAGQWGIREPVPEAPAVDPDILIVPLACFDRAGHRIGYGAGYYDMTINALRAKKKVIAIGIAFAVQEIPRVPATERDERLDLVLTEREAIDFRG</sequence>
<dbReference type="EMBL" id="CP031417">
    <property type="protein sequence ID" value="AXK81035.1"/>
    <property type="molecule type" value="Genomic_DNA"/>
</dbReference>
<dbReference type="KEGG" id="ptaw:DW352_11245"/>
<proteinExistence type="inferred from homology"/>
<keyword evidence="5" id="KW-0460">Magnesium</keyword>
<evidence type="ECO:0000256" key="1">
    <source>
        <dbReference type="ARBA" id="ARBA00010638"/>
    </source>
</evidence>
<dbReference type="Proteomes" id="UP000254889">
    <property type="component" value="Chromosome"/>
</dbReference>
<dbReference type="NCBIfam" id="TIGR02727">
    <property type="entry name" value="MTHFS_bact"/>
    <property type="match status" value="1"/>
</dbReference>
<keyword evidence="3 4" id="KW-0067">ATP-binding</keyword>
<dbReference type="PIRSF" id="PIRSF006806">
    <property type="entry name" value="FTHF_cligase"/>
    <property type="match status" value="1"/>
</dbReference>
<feature type="binding site" evidence="4">
    <location>
        <begin position="135"/>
        <end position="143"/>
    </location>
    <ligand>
        <name>ATP</name>
        <dbReference type="ChEBI" id="CHEBI:30616"/>
    </ligand>
</feature>
<evidence type="ECO:0000313" key="6">
    <source>
        <dbReference type="EMBL" id="AXK81035.1"/>
    </source>
</evidence>
<reference evidence="6 7" key="1">
    <citation type="submission" date="2018-07" db="EMBL/GenBank/DDBJ databases">
        <authorList>
            <person name="Quirk P.G."/>
            <person name="Krulwich T.A."/>
        </authorList>
    </citation>
    <scope>NUCLEOTIDE SEQUENCE [LARGE SCALE GENOMIC DNA]</scope>
    <source>
        <strain evidence="6 7">CC-BB4</strain>
    </source>
</reference>
<dbReference type="InterPro" id="IPR024185">
    <property type="entry name" value="FTHF_cligase-like_sf"/>
</dbReference>
<dbReference type="GO" id="GO:0009396">
    <property type="term" value="P:folic acid-containing compound biosynthetic process"/>
    <property type="evidence" value="ECO:0007669"/>
    <property type="project" value="TreeGrafter"/>
</dbReference>
<keyword evidence="6" id="KW-0436">Ligase</keyword>
<feature type="binding site" evidence="4">
    <location>
        <position position="60"/>
    </location>
    <ligand>
        <name>substrate</name>
    </ligand>
</feature>
<evidence type="ECO:0000256" key="4">
    <source>
        <dbReference type="PIRSR" id="PIRSR006806-1"/>
    </source>
</evidence>
<evidence type="ECO:0000256" key="3">
    <source>
        <dbReference type="ARBA" id="ARBA00022840"/>
    </source>
</evidence>
<dbReference type="Gene3D" id="3.40.50.10420">
    <property type="entry name" value="NagB/RpiA/CoA transferase-like"/>
    <property type="match status" value="1"/>
</dbReference>
<evidence type="ECO:0000256" key="2">
    <source>
        <dbReference type="ARBA" id="ARBA00022741"/>
    </source>
</evidence>
<dbReference type="GO" id="GO:0046872">
    <property type="term" value="F:metal ion binding"/>
    <property type="evidence" value="ECO:0007669"/>
    <property type="project" value="UniProtKB-KW"/>
</dbReference>
<dbReference type="OrthoDB" id="9801938at2"/>
<dbReference type="GO" id="GO:0030272">
    <property type="term" value="F:5-formyltetrahydrofolate cyclo-ligase activity"/>
    <property type="evidence" value="ECO:0007669"/>
    <property type="project" value="UniProtKB-EC"/>
</dbReference>
<dbReference type="PANTHER" id="PTHR23407:SF1">
    <property type="entry name" value="5-FORMYLTETRAHYDROFOLATE CYCLO-LIGASE"/>
    <property type="match status" value="1"/>
</dbReference>
<dbReference type="RefSeq" id="WP_115691263.1">
    <property type="nucleotide sequence ID" value="NZ_CP031417.1"/>
</dbReference>
<comment type="cofactor">
    <cofactor evidence="5">
        <name>Mg(2+)</name>
        <dbReference type="ChEBI" id="CHEBI:18420"/>
    </cofactor>
</comment>
<feature type="binding site" evidence="4">
    <location>
        <begin position="10"/>
        <end position="14"/>
    </location>
    <ligand>
        <name>ATP</name>
        <dbReference type="ChEBI" id="CHEBI:30616"/>
    </ligand>
</feature>
<gene>
    <name evidence="6" type="ORF">DW352_11245</name>
</gene>
<dbReference type="SUPFAM" id="SSF100950">
    <property type="entry name" value="NagB/RpiA/CoA transferase-like"/>
    <property type="match status" value="1"/>
</dbReference>
<evidence type="ECO:0000256" key="5">
    <source>
        <dbReference type="RuleBase" id="RU361279"/>
    </source>
</evidence>